<evidence type="ECO:0000256" key="1">
    <source>
        <dbReference type="SAM" id="Phobius"/>
    </source>
</evidence>
<evidence type="ECO:0000313" key="2">
    <source>
        <dbReference type="EMBL" id="GES93244.1"/>
    </source>
</evidence>
<feature type="transmembrane region" description="Helical" evidence="1">
    <location>
        <begin position="105"/>
        <end position="125"/>
    </location>
</feature>
<reference evidence="2" key="1">
    <citation type="submission" date="2019-10" db="EMBL/GenBank/DDBJ databases">
        <title>Conservation and host-specific expression of non-tandemly repeated heterogenous ribosome RNA gene in arbuscular mycorrhizal fungi.</title>
        <authorList>
            <person name="Maeda T."/>
            <person name="Kobayashi Y."/>
            <person name="Nakagawa T."/>
            <person name="Ezawa T."/>
            <person name="Yamaguchi K."/>
            <person name="Bino T."/>
            <person name="Nishimoto Y."/>
            <person name="Shigenobu S."/>
            <person name="Kawaguchi M."/>
        </authorList>
    </citation>
    <scope>NUCLEOTIDE SEQUENCE</scope>
    <source>
        <strain evidence="2">HR1</strain>
    </source>
</reference>
<accession>A0A8H3QXQ8</accession>
<dbReference type="EMBL" id="BLAL01000225">
    <property type="protein sequence ID" value="GES93244.1"/>
    <property type="molecule type" value="Genomic_DNA"/>
</dbReference>
<organism evidence="2 3">
    <name type="scientific">Rhizophagus clarus</name>
    <dbReference type="NCBI Taxonomy" id="94130"/>
    <lineage>
        <taxon>Eukaryota</taxon>
        <taxon>Fungi</taxon>
        <taxon>Fungi incertae sedis</taxon>
        <taxon>Mucoromycota</taxon>
        <taxon>Glomeromycotina</taxon>
        <taxon>Glomeromycetes</taxon>
        <taxon>Glomerales</taxon>
        <taxon>Glomeraceae</taxon>
        <taxon>Rhizophagus</taxon>
    </lineage>
</organism>
<keyword evidence="1" id="KW-1133">Transmembrane helix</keyword>
<sequence>MPRSHGGLDAPDPLLQTPICYASNFTILSKPFVFQASRSCKWEDAMNITLKLKTTPRPSNLPATSYVPFSSLPPLTHFMTSRDSEVDWIKNSMTQAFAGWDVDFYSGHVICYYVSIVASTLVGIYQGGRSRKI</sequence>
<name>A0A8H3QXQ8_9GLOM</name>
<protein>
    <submittedName>
        <fullName evidence="2">Uncharacterized protein</fullName>
    </submittedName>
</protein>
<dbReference type="Proteomes" id="UP000615446">
    <property type="component" value="Unassembled WGS sequence"/>
</dbReference>
<proteinExistence type="predicted"/>
<dbReference type="AlphaFoldDB" id="A0A8H3QXQ8"/>
<evidence type="ECO:0000313" key="3">
    <source>
        <dbReference type="Proteomes" id="UP000615446"/>
    </source>
</evidence>
<gene>
    <name evidence="2" type="ORF">RCL2_001999700</name>
</gene>
<keyword evidence="1" id="KW-0812">Transmembrane</keyword>
<keyword evidence="1" id="KW-0472">Membrane</keyword>
<comment type="caution">
    <text evidence="2">The sequence shown here is derived from an EMBL/GenBank/DDBJ whole genome shotgun (WGS) entry which is preliminary data.</text>
</comment>